<name>A0A3Q9BU58_9BURK</name>
<dbReference type="EMBL" id="CP034464">
    <property type="protein sequence ID" value="AZP14514.1"/>
    <property type="molecule type" value="Genomic_DNA"/>
</dbReference>
<proteinExistence type="inferred from homology"/>
<dbReference type="FunFam" id="1.10.10.10:FF:000038">
    <property type="entry name" value="Glycine cleavage system transcriptional activator"/>
    <property type="match status" value="1"/>
</dbReference>
<dbReference type="SUPFAM" id="SSF53850">
    <property type="entry name" value="Periplasmic binding protein-like II"/>
    <property type="match status" value="1"/>
</dbReference>
<evidence type="ECO:0000256" key="2">
    <source>
        <dbReference type="ARBA" id="ARBA00023015"/>
    </source>
</evidence>
<evidence type="ECO:0000259" key="5">
    <source>
        <dbReference type="PROSITE" id="PS50931"/>
    </source>
</evidence>
<dbReference type="PRINTS" id="PR00039">
    <property type="entry name" value="HTHLYSR"/>
</dbReference>
<evidence type="ECO:0000256" key="3">
    <source>
        <dbReference type="ARBA" id="ARBA00023125"/>
    </source>
</evidence>
<evidence type="ECO:0000256" key="4">
    <source>
        <dbReference type="ARBA" id="ARBA00023163"/>
    </source>
</evidence>
<accession>A0A3Q9BU58</accession>
<dbReference type="InterPro" id="IPR058163">
    <property type="entry name" value="LysR-type_TF_proteobact-type"/>
</dbReference>
<keyword evidence="7" id="KW-1185">Reference proteome</keyword>
<comment type="similarity">
    <text evidence="1">Belongs to the LysR transcriptional regulatory family.</text>
</comment>
<dbReference type="InterPro" id="IPR000847">
    <property type="entry name" value="LysR_HTH_N"/>
</dbReference>
<keyword evidence="4" id="KW-0804">Transcription</keyword>
<dbReference type="PANTHER" id="PTHR30537:SF74">
    <property type="entry name" value="HTH-TYPE TRANSCRIPTIONAL REGULATOR TRPI"/>
    <property type="match status" value="1"/>
</dbReference>
<dbReference type="Proteomes" id="UP000275663">
    <property type="component" value="Chromosome"/>
</dbReference>
<evidence type="ECO:0000313" key="7">
    <source>
        <dbReference type="Proteomes" id="UP000275663"/>
    </source>
</evidence>
<keyword evidence="2" id="KW-0805">Transcription regulation</keyword>
<dbReference type="InterPro" id="IPR036390">
    <property type="entry name" value="WH_DNA-bd_sf"/>
</dbReference>
<dbReference type="GO" id="GO:0043565">
    <property type="term" value="F:sequence-specific DNA binding"/>
    <property type="evidence" value="ECO:0007669"/>
    <property type="project" value="TreeGrafter"/>
</dbReference>
<dbReference type="InterPro" id="IPR005119">
    <property type="entry name" value="LysR_subst-bd"/>
</dbReference>
<dbReference type="Pfam" id="PF00126">
    <property type="entry name" value="HTH_1"/>
    <property type="match status" value="1"/>
</dbReference>
<dbReference type="PROSITE" id="PS50931">
    <property type="entry name" value="HTH_LYSR"/>
    <property type="match status" value="1"/>
</dbReference>
<dbReference type="GO" id="GO:0003700">
    <property type="term" value="F:DNA-binding transcription factor activity"/>
    <property type="evidence" value="ECO:0007669"/>
    <property type="project" value="InterPro"/>
</dbReference>
<evidence type="ECO:0000256" key="1">
    <source>
        <dbReference type="ARBA" id="ARBA00009437"/>
    </source>
</evidence>
<evidence type="ECO:0000313" key="6">
    <source>
        <dbReference type="EMBL" id="AZP14514.1"/>
    </source>
</evidence>
<dbReference type="KEGG" id="upv:EJN92_10265"/>
<dbReference type="Gene3D" id="3.40.190.10">
    <property type="entry name" value="Periplasmic binding protein-like II"/>
    <property type="match status" value="2"/>
</dbReference>
<gene>
    <name evidence="6" type="ORF">EJN92_10265</name>
</gene>
<dbReference type="Pfam" id="PF03466">
    <property type="entry name" value="LysR_substrate"/>
    <property type="match status" value="1"/>
</dbReference>
<dbReference type="PANTHER" id="PTHR30537">
    <property type="entry name" value="HTH-TYPE TRANSCRIPTIONAL REGULATOR"/>
    <property type="match status" value="1"/>
</dbReference>
<dbReference type="InterPro" id="IPR036388">
    <property type="entry name" value="WH-like_DNA-bd_sf"/>
</dbReference>
<feature type="domain" description="HTH lysR-type" evidence="5">
    <location>
        <begin position="2"/>
        <end position="59"/>
    </location>
</feature>
<protein>
    <submittedName>
        <fullName evidence="6">LysR family transcriptional regulator</fullName>
    </submittedName>
</protein>
<dbReference type="OrthoDB" id="9178397at2"/>
<dbReference type="SUPFAM" id="SSF46785">
    <property type="entry name" value="Winged helix' DNA-binding domain"/>
    <property type="match status" value="1"/>
</dbReference>
<dbReference type="AlphaFoldDB" id="A0A3Q9BU58"/>
<organism evidence="6 7">
    <name type="scientific">Undibacterium parvum</name>
    <dbReference type="NCBI Taxonomy" id="401471"/>
    <lineage>
        <taxon>Bacteria</taxon>
        <taxon>Pseudomonadati</taxon>
        <taxon>Pseudomonadota</taxon>
        <taxon>Betaproteobacteria</taxon>
        <taxon>Burkholderiales</taxon>
        <taxon>Oxalobacteraceae</taxon>
        <taxon>Undibacterium</taxon>
    </lineage>
</organism>
<keyword evidence="3" id="KW-0238">DNA-binding</keyword>
<dbReference type="Gene3D" id="1.10.10.10">
    <property type="entry name" value="Winged helix-like DNA-binding domain superfamily/Winged helix DNA-binding domain"/>
    <property type="match status" value="1"/>
</dbReference>
<dbReference type="GO" id="GO:0006351">
    <property type="term" value="P:DNA-templated transcription"/>
    <property type="evidence" value="ECO:0007669"/>
    <property type="project" value="TreeGrafter"/>
</dbReference>
<sequence length="293" mass="32796">MPSLNAIRVFEVAARHVSFVRAAEELHVTHGAVSRQIMQLEEALGVALFERRNRAVFLTREGAAFKLTCSEVMQQLALGIRQIRRPDYQQALVVSCEPTLAMRWLIPRINSFKSCCPGIDLHLFAAGGAIDFQSSHVDLALRRNDFKWGLDCHAEPVARELVAPVCVPALLKAGNLHLDQQSLLQTASRPDAWRRWEAASGTPLLSPSSTQYEHFYLTLQAASAGLGVAMASIYMVEEELKNRRLIAPFGFVEDGSEYYLLSPLPFAADHRRQAFLDWLRDELKTTRLNIAAL</sequence>
<reference evidence="6 7" key="1">
    <citation type="journal article" date="2011" name="Int. J. Syst. Evol. Microbiol.">
        <title>Description of Undibacterium oligocarboniphilum sp. nov., isolated from purified water, and Undibacterium pigrum strain CCUG 49012 as the type strain of Undibacterium parvum sp. nov., and emended descriptions of the genus Undibacterium and the species Undibacterium pigrum.</title>
        <authorList>
            <person name="Eder W."/>
            <person name="Wanner G."/>
            <person name="Ludwig W."/>
            <person name="Busse H.J."/>
            <person name="Ziemke-Kageler F."/>
            <person name="Lang E."/>
        </authorList>
    </citation>
    <scope>NUCLEOTIDE SEQUENCE [LARGE SCALE GENOMIC DNA]</scope>
    <source>
        <strain evidence="6 7">DSM 23061</strain>
    </source>
</reference>